<dbReference type="Pfam" id="PF04545">
    <property type="entry name" value="Sigma70_r4"/>
    <property type="match status" value="1"/>
</dbReference>
<dbReference type="InterPro" id="IPR007630">
    <property type="entry name" value="RNA_pol_sigma70_r4"/>
</dbReference>
<dbReference type="Pfam" id="PF04542">
    <property type="entry name" value="Sigma70_r2"/>
    <property type="match status" value="1"/>
</dbReference>
<name>A0A5C5Z709_9BACT</name>
<dbReference type="GO" id="GO:0003677">
    <property type="term" value="F:DNA binding"/>
    <property type="evidence" value="ECO:0007669"/>
    <property type="project" value="UniProtKB-KW"/>
</dbReference>
<dbReference type="InterPro" id="IPR007627">
    <property type="entry name" value="RNA_pol_sigma70_r2"/>
</dbReference>
<reference evidence="8 9" key="1">
    <citation type="submission" date="2019-02" db="EMBL/GenBank/DDBJ databases">
        <title>Deep-cultivation of Planctomycetes and their phenomic and genomic characterization uncovers novel biology.</title>
        <authorList>
            <person name="Wiegand S."/>
            <person name="Jogler M."/>
            <person name="Boedeker C."/>
            <person name="Pinto D."/>
            <person name="Vollmers J."/>
            <person name="Rivas-Marin E."/>
            <person name="Kohn T."/>
            <person name="Peeters S.H."/>
            <person name="Heuer A."/>
            <person name="Rast P."/>
            <person name="Oberbeckmann S."/>
            <person name="Bunk B."/>
            <person name="Jeske O."/>
            <person name="Meyerdierks A."/>
            <person name="Storesund J.E."/>
            <person name="Kallscheuer N."/>
            <person name="Luecker S."/>
            <person name="Lage O.M."/>
            <person name="Pohl T."/>
            <person name="Merkel B.J."/>
            <person name="Hornburger P."/>
            <person name="Mueller R.-W."/>
            <person name="Bruemmer F."/>
            <person name="Labrenz M."/>
            <person name="Spormann A.M."/>
            <person name="Op Den Camp H."/>
            <person name="Overmann J."/>
            <person name="Amann R."/>
            <person name="Jetten M.S.M."/>
            <person name="Mascher T."/>
            <person name="Medema M.H."/>
            <person name="Devos D.P."/>
            <person name="Kaster A.-K."/>
            <person name="Ovreas L."/>
            <person name="Rohde M."/>
            <person name="Galperin M.Y."/>
            <person name="Jogler C."/>
        </authorList>
    </citation>
    <scope>NUCLEOTIDE SEQUENCE [LARGE SCALE GENOMIC DNA]</scope>
    <source>
        <strain evidence="8 9">CA13</strain>
    </source>
</reference>
<dbReference type="AlphaFoldDB" id="A0A5C5Z709"/>
<evidence type="ECO:0000259" key="6">
    <source>
        <dbReference type="Pfam" id="PF04542"/>
    </source>
</evidence>
<evidence type="ECO:0000256" key="5">
    <source>
        <dbReference type="SAM" id="MobiDB-lite"/>
    </source>
</evidence>
<dbReference type="RefSeq" id="WP_419194504.1">
    <property type="nucleotide sequence ID" value="NZ_SJPJ01000001.1"/>
</dbReference>
<evidence type="ECO:0000313" key="8">
    <source>
        <dbReference type="EMBL" id="TWT82323.1"/>
    </source>
</evidence>
<sequence>MTRPSAKIESLEEVCESKPQSTEPVDVAGLIEQGQGLVRSIALSVFHSLPVPIDLDDLIAYGQLGLVEAAQKFDRTAGTRFTTYAYYRIRGQIYDGVSKMTWTSRARLRRMRFQQMADDVLEREQCEASDQPTLKEDVAWLGRVTERLAVVYLASGRDEESNDASLRNAVSSEQSPSAALASLEMQQRLQKVVAQLPPDAARLIRSIYFDGYTLTEAAQRAGISKSWASRLHAKSLDQLAKGIRQD</sequence>
<dbReference type="InterPro" id="IPR014284">
    <property type="entry name" value="RNA_pol_sigma-70_dom"/>
</dbReference>
<accession>A0A5C5Z709</accession>
<gene>
    <name evidence="8" type="primary">fliA_1</name>
    <name evidence="8" type="ORF">CA13_37850</name>
</gene>
<keyword evidence="2" id="KW-0731">Sigma factor</keyword>
<evidence type="ECO:0000313" key="9">
    <source>
        <dbReference type="Proteomes" id="UP000315010"/>
    </source>
</evidence>
<dbReference type="SUPFAM" id="SSF88946">
    <property type="entry name" value="Sigma2 domain of RNA polymerase sigma factors"/>
    <property type="match status" value="1"/>
</dbReference>
<dbReference type="GO" id="GO:0016987">
    <property type="term" value="F:sigma factor activity"/>
    <property type="evidence" value="ECO:0007669"/>
    <property type="project" value="UniProtKB-KW"/>
</dbReference>
<evidence type="ECO:0000259" key="7">
    <source>
        <dbReference type="Pfam" id="PF04545"/>
    </source>
</evidence>
<dbReference type="Gene3D" id="1.20.140.160">
    <property type="match status" value="1"/>
</dbReference>
<dbReference type="PANTHER" id="PTHR30385">
    <property type="entry name" value="SIGMA FACTOR F FLAGELLAR"/>
    <property type="match status" value="1"/>
</dbReference>
<keyword evidence="9" id="KW-1185">Reference proteome</keyword>
<evidence type="ECO:0000256" key="2">
    <source>
        <dbReference type="ARBA" id="ARBA00023082"/>
    </source>
</evidence>
<evidence type="ECO:0000256" key="1">
    <source>
        <dbReference type="ARBA" id="ARBA00023015"/>
    </source>
</evidence>
<dbReference type="Proteomes" id="UP000315010">
    <property type="component" value="Unassembled WGS sequence"/>
</dbReference>
<dbReference type="InterPro" id="IPR013324">
    <property type="entry name" value="RNA_pol_sigma_r3/r4-like"/>
</dbReference>
<dbReference type="InterPro" id="IPR013325">
    <property type="entry name" value="RNA_pol_sigma_r2"/>
</dbReference>
<dbReference type="Gene3D" id="1.10.1740.10">
    <property type="match status" value="1"/>
</dbReference>
<comment type="caution">
    <text evidence="8">The sequence shown here is derived from an EMBL/GenBank/DDBJ whole genome shotgun (WGS) entry which is preliminary data.</text>
</comment>
<keyword evidence="1" id="KW-0805">Transcription regulation</keyword>
<keyword evidence="4" id="KW-0804">Transcription</keyword>
<evidence type="ECO:0000256" key="3">
    <source>
        <dbReference type="ARBA" id="ARBA00023125"/>
    </source>
</evidence>
<dbReference type="NCBIfam" id="TIGR02937">
    <property type="entry name" value="sigma70-ECF"/>
    <property type="match status" value="1"/>
</dbReference>
<organism evidence="8 9">
    <name type="scientific">Novipirellula herctigrandis</name>
    <dbReference type="NCBI Taxonomy" id="2527986"/>
    <lineage>
        <taxon>Bacteria</taxon>
        <taxon>Pseudomonadati</taxon>
        <taxon>Planctomycetota</taxon>
        <taxon>Planctomycetia</taxon>
        <taxon>Pirellulales</taxon>
        <taxon>Pirellulaceae</taxon>
        <taxon>Novipirellula</taxon>
    </lineage>
</organism>
<dbReference type="SUPFAM" id="SSF88659">
    <property type="entry name" value="Sigma3 and sigma4 domains of RNA polymerase sigma factors"/>
    <property type="match status" value="1"/>
</dbReference>
<dbReference type="GO" id="GO:0006352">
    <property type="term" value="P:DNA-templated transcription initiation"/>
    <property type="evidence" value="ECO:0007669"/>
    <property type="project" value="InterPro"/>
</dbReference>
<feature type="domain" description="RNA polymerase sigma-70 region 2" evidence="6">
    <location>
        <begin position="30"/>
        <end position="102"/>
    </location>
</feature>
<evidence type="ECO:0000256" key="4">
    <source>
        <dbReference type="ARBA" id="ARBA00023163"/>
    </source>
</evidence>
<feature type="domain" description="RNA polymerase sigma-70 region 4" evidence="7">
    <location>
        <begin position="194"/>
        <end position="240"/>
    </location>
</feature>
<dbReference type="EMBL" id="SJPJ01000001">
    <property type="protein sequence ID" value="TWT82323.1"/>
    <property type="molecule type" value="Genomic_DNA"/>
</dbReference>
<protein>
    <submittedName>
        <fullName evidence="8">RNA polymerase sigma factor FliA</fullName>
    </submittedName>
</protein>
<keyword evidence="3" id="KW-0238">DNA-binding</keyword>
<proteinExistence type="predicted"/>
<feature type="region of interest" description="Disordered" evidence="5">
    <location>
        <begin position="1"/>
        <end position="22"/>
    </location>
</feature>